<comment type="caution">
    <text evidence="2">The sequence shown here is derived from an EMBL/GenBank/DDBJ whole genome shotgun (WGS) entry which is preliminary data.</text>
</comment>
<evidence type="ECO:0000259" key="1">
    <source>
        <dbReference type="PROSITE" id="PS50181"/>
    </source>
</evidence>
<dbReference type="AlphaFoldDB" id="A0AAD5K766"/>
<organism evidence="2 3">
    <name type="scientific">Phascolomyces articulosus</name>
    <dbReference type="NCBI Taxonomy" id="60185"/>
    <lineage>
        <taxon>Eukaryota</taxon>
        <taxon>Fungi</taxon>
        <taxon>Fungi incertae sedis</taxon>
        <taxon>Mucoromycota</taxon>
        <taxon>Mucoromycotina</taxon>
        <taxon>Mucoromycetes</taxon>
        <taxon>Mucorales</taxon>
        <taxon>Lichtheimiaceae</taxon>
        <taxon>Phascolomyces</taxon>
    </lineage>
</organism>
<dbReference type="Proteomes" id="UP001209540">
    <property type="component" value="Unassembled WGS sequence"/>
</dbReference>
<dbReference type="InterPro" id="IPR001810">
    <property type="entry name" value="F-box_dom"/>
</dbReference>
<dbReference type="SUPFAM" id="SSF81383">
    <property type="entry name" value="F-box domain"/>
    <property type="match status" value="1"/>
</dbReference>
<dbReference type="Gene3D" id="3.80.10.10">
    <property type="entry name" value="Ribonuclease Inhibitor"/>
    <property type="match status" value="1"/>
</dbReference>
<dbReference type="PANTHER" id="PTHR38926:SF5">
    <property type="entry name" value="F-BOX AND LEUCINE-RICH REPEAT PROTEIN 6"/>
    <property type="match status" value="1"/>
</dbReference>
<gene>
    <name evidence="2" type="ORF">BDA99DRAFT_274494</name>
</gene>
<sequence length="567" mass="64792">MMHHSDEQCTDFIEQSPDEIICNIFSHMDEYSAARSLDVCRVWRYKLLDCPSPWRTIIIDDNDISTWEKQKVFRLLPILSSHVEKLHIRALPNRVKQHIELIKTGGFSNLKFLVFEYDDGALSLDLTNSIYSILPYIAQTLTSLELDSNTFMNISLKQLLPMCTRLQSIKLDVHSISKDWSDWPPRTDPLKKEQDRTLQCLRRIDLSSQYPVSISAIAPIFHLVPHLRNLILRCLFDGEGNILSVLDNHCPELVEIRTGYLNIPYYNEEINTNSTTTSPSIGTPRGSSGGTLQCLAISQLCSAKPLRDRLARNYDSLRIMGLNMDPEGSRHSNVSDWFALSSFAMKNLEILYIRNGCRAFYEHLPFILRCFPSLESLKIENYRQDNDIFELTDITSDSLFDTIAELEKLRSLYLHDFTIHGQGFKRMLSRFYHHHTPMMEGRQQNTDYKSSRNSLQDLQIHYCDGLSDSVLQLIGMIQSLQSLAISCYNIRDVVHTSNITQFAQSISEHLSQLSYLEISGIPLTKEAVKSIAKCNSLDTLCLGAIAGLTAGHIELLKKNISNVYIEN</sequence>
<accession>A0AAD5K766</accession>
<reference evidence="2" key="2">
    <citation type="submission" date="2023-02" db="EMBL/GenBank/DDBJ databases">
        <authorList>
            <consortium name="DOE Joint Genome Institute"/>
            <person name="Mondo S.J."/>
            <person name="Chang Y."/>
            <person name="Wang Y."/>
            <person name="Ahrendt S."/>
            <person name="Andreopoulos W."/>
            <person name="Barry K."/>
            <person name="Beard J."/>
            <person name="Benny G.L."/>
            <person name="Blankenship S."/>
            <person name="Bonito G."/>
            <person name="Cuomo C."/>
            <person name="Desiro A."/>
            <person name="Gervers K.A."/>
            <person name="Hundley H."/>
            <person name="Kuo A."/>
            <person name="LaButti K."/>
            <person name="Lang B.F."/>
            <person name="Lipzen A."/>
            <person name="O'Donnell K."/>
            <person name="Pangilinan J."/>
            <person name="Reynolds N."/>
            <person name="Sandor L."/>
            <person name="Smith M.W."/>
            <person name="Tsang A."/>
            <person name="Grigoriev I.V."/>
            <person name="Stajich J.E."/>
            <person name="Spatafora J.W."/>
        </authorList>
    </citation>
    <scope>NUCLEOTIDE SEQUENCE</scope>
    <source>
        <strain evidence="2">RSA 2281</strain>
    </source>
</reference>
<reference evidence="2" key="1">
    <citation type="journal article" date="2022" name="IScience">
        <title>Evolution of zygomycete secretomes and the origins of terrestrial fungal ecologies.</title>
        <authorList>
            <person name="Chang Y."/>
            <person name="Wang Y."/>
            <person name="Mondo S."/>
            <person name="Ahrendt S."/>
            <person name="Andreopoulos W."/>
            <person name="Barry K."/>
            <person name="Beard J."/>
            <person name="Benny G.L."/>
            <person name="Blankenship S."/>
            <person name="Bonito G."/>
            <person name="Cuomo C."/>
            <person name="Desiro A."/>
            <person name="Gervers K.A."/>
            <person name="Hundley H."/>
            <person name="Kuo A."/>
            <person name="LaButti K."/>
            <person name="Lang B.F."/>
            <person name="Lipzen A."/>
            <person name="O'Donnell K."/>
            <person name="Pangilinan J."/>
            <person name="Reynolds N."/>
            <person name="Sandor L."/>
            <person name="Smith M.E."/>
            <person name="Tsang A."/>
            <person name="Grigoriev I.V."/>
            <person name="Stajich J.E."/>
            <person name="Spatafora J.W."/>
        </authorList>
    </citation>
    <scope>NUCLEOTIDE SEQUENCE</scope>
    <source>
        <strain evidence="2">RSA 2281</strain>
    </source>
</reference>
<dbReference type="EMBL" id="JAIXMP010000005">
    <property type="protein sequence ID" value="KAI9272727.1"/>
    <property type="molecule type" value="Genomic_DNA"/>
</dbReference>
<feature type="domain" description="F-box" evidence="1">
    <location>
        <begin position="10"/>
        <end position="57"/>
    </location>
</feature>
<proteinExistence type="predicted"/>
<keyword evidence="3" id="KW-1185">Reference proteome</keyword>
<name>A0AAD5K766_9FUNG</name>
<dbReference type="Gene3D" id="1.20.1280.50">
    <property type="match status" value="1"/>
</dbReference>
<evidence type="ECO:0000313" key="2">
    <source>
        <dbReference type="EMBL" id="KAI9272727.1"/>
    </source>
</evidence>
<dbReference type="SUPFAM" id="SSF52047">
    <property type="entry name" value="RNI-like"/>
    <property type="match status" value="2"/>
</dbReference>
<evidence type="ECO:0000313" key="3">
    <source>
        <dbReference type="Proteomes" id="UP001209540"/>
    </source>
</evidence>
<protein>
    <recommendedName>
        <fullName evidence="1">F-box domain-containing protein</fullName>
    </recommendedName>
</protein>
<dbReference type="PROSITE" id="PS50181">
    <property type="entry name" value="FBOX"/>
    <property type="match status" value="1"/>
</dbReference>
<dbReference type="InterPro" id="IPR036047">
    <property type="entry name" value="F-box-like_dom_sf"/>
</dbReference>
<dbReference type="PANTHER" id="PTHR38926">
    <property type="entry name" value="F-BOX DOMAIN CONTAINING PROTEIN, EXPRESSED"/>
    <property type="match status" value="1"/>
</dbReference>
<dbReference type="InterPro" id="IPR032675">
    <property type="entry name" value="LRR_dom_sf"/>
</dbReference>